<dbReference type="EMBL" id="UINC01046957">
    <property type="protein sequence ID" value="SVB55612.1"/>
    <property type="molecule type" value="Genomic_DNA"/>
</dbReference>
<evidence type="ECO:0000313" key="1">
    <source>
        <dbReference type="EMBL" id="SVB55612.1"/>
    </source>
</evidence>
<name>A0A382EYZ1_9ZZZZ</name>
<gene>
    <name evidence="1" type="ORF">METZ01_LOCUS208466</name>
</gene>
<reference evidence="1" key="1">
    <citation type="submission" date="2018-05" db="EMBL/GenBank/DDBJ databases">
        <authorList>
            <person name="Lanie J.A."/>
            <person name="Ng W.-L."/>
            <person name="Kazmierczak K.M."/>
            <person name="Andrzejewski T.M."/>
            <person name="Davidsen T.M."/>
            <person name="Wayne K.J."/>
            <person name="Tettelin H."/>
            <person name="Glass J.I."/>
            <person name="Rusch D."/>
            <person name="Podicherti R."/>
            <person name="Tsui H.-C.T."/>
            <person name="Winkler M.E."/>
        </authorList>
    </citation>
    <scope>NUCLEOTIDE SEQUENCE</scope>
</reference>
<sequence length="33" mass="3898">MDFPAVTHKYQWYTGDGLAVGSESWFLVRYLLF</sequence>
<organism evidence="1">
    <name type="scientific">marine metagenome</name>
    <dbReference type="NCBI Taxonomy" id="408172"/>
    <lineage>
        <taxon>unclassified sequences</taxon>
        <taxon>metagenomes</taxon>
        <taxon>ecological metagenomes</taxon>
    </lineage>
</organism>
<proteinExistence type="predicted"/>
<accession>A0A382EYZ1</accession>
<protein>
    <submittedName>
        <fullName evidence="1">Uncharacterized protein</fullName>
    </submittedName>
</protein>
<dbReference type="AlphaFoldDB" id="A0A382EYZ1"/>